<evidence type="ECO:0000256" key="2">
    <source>
        <dbReference type="PIRNR" id="PIRNR006276"/>
    </source>
</evidence>
<organism evidence="4 5">
    <name type="scientific">Salinimicrobium tongyeongense</name>
    <dbReference type="NCBI Taxonomy" id="2809707"/>
    <lineage>
        <taxon>Bacteria</taxon>
        <taxon>Pseudomonadati</taxon>
        <taxon>Bacteroidota</taxon>
        <taxon>Flavobacteriia</taxon>
        <taxon>Flavobacteriales</taxon>
        <taxon>Flavobacteriaceae</taxon>
        <taxon>Salinimicrobium</taxon>
    </lineage>
</organism>
<dbReference type="SUPFAM" id="SSF52402">
    <property type="entry name" value="Adenine nucleotide alpha hydrolases-like"/>
    <property type="match status" value="1"/>
</dbReference>
<feature type="domain" description="UspA" evidence="3">
    <location>
        <begin position="1"/>
        <end position="149"/>
    </location>
</feature>
<dbReference type="InterPro" id="IPR014729">
    <property type="entry name" value="Rossmann-like_a/b/a_fold"/>
</dbReference>
<dbReference type="PRINTS" id="PR01438">
    <property type="entry name" value="UNVRSLSTRESS"/>
</dbReference>
<proteinExistence type="inferred from homology"/>
<comment type="subcellular location">
    <subcellularLocation>
        <location evidence="2">Cytoplasm</location>
    </subcellularLocation>
</comment>
<protein>
    <recommendedName>
        <fullName evidence="2">Universal stress protein</fullName>
    </recommendedName>
</protein>
<dbReference type="Pfam" id="PF00582">
    <property type="entry name" value="Usp"/>
    <property type="match status" value="1"/>
</dbReference>
<gene>
    <name evidence="4" type="ORF">JRG66_14630</name>
</gene>
<dbReference type="RefSeq" id="WP_265163517.1">
    <property type="nucleotide sequence ID" value="NZ_CP069620.1"/>
</dbReference>
<evidence type="ECO:0000256" key="1">
    <source>
        <dbReference type="ARBA" id="ARBA00008791"/>
    </source>
</evidence>
<accession>A0ABY6NQJ1</accession>
<name>A0ABY6NQJ1_9FLAO</name>
<dbReference type="CDD" id="cd00293">
    <property type="entry name" value="USP-like"/>
    <property type="match status" value="1"/>
</dbReference>
<sequence>MKKVLIAIDYNPVSEKVAQKGYELAKNLNAEVCLMHVLDDVGFYGAQYPTFMGYDGYSGMGPDLDVAMEMQNIAKEFMQSAKNHLNDPNVKTYLAEGPTAKSILNYAEEWGANLLVMGTHSHSVLEKLFLGTVAEKILEKTNIPVYLVPVKNRKGE</sequence>
<reference evidence="4" key="1">
    <citation type="submission" date="2021-02" db="EMBL/GenBank/DDBJ databases">
        <title>Salinimicrobium sp. nov. isolated from seawater in Tongyeong, Republic of Korea.</title>
        <authorList>
            <person name="Lee S.-J."/>
        </authorList>
    </citation>
    <scope>NUCLEOTIDE SEQUENCE</scope>
    <source>
        <strain evidence="4">HN-2-9-2</strain>
    </source>
</reference>
<keyword evidence="5" id="KW-1185">Reference proteome</keyword>
<comment type="similarity">
    <text evidence="1 2">Belongs to the universal stress protein A family.</text>
</comment>
<evidence type="ECO:0000313" key="4">
    <source>
        <dbReference type="EMBL" id="UZH55169.1"/>
    </source>
</evidence>
<dbReference type="Proteomes" id="UP001163981">
    <property type="component" value="Chromosome"/>
</dbReference>
<evidence type="ECO:0000259" key="3">
    <source>
        <dbReference type="Pfam" id="PF00582"/>
    </source>
</evidence>
<dbReference type="EMBL" id="CP069620">
    <property type="protein sequence ID" value="UZH55169.1"/>
    <property type="molecule type" value="Genomic_DNA"/>
</dbReference>
<dbReference type="PANTHER" id="PTHR46268:SF6">
    <property type="entry name" value="UNIVERSAL STRESS PROTEIN UP12"/>
    <property type="match status" value="1"/>
</dbReference>
<dbReference type="Gene3D" id="3.40.50.620">
    <property type="entry name" value="HUPs"/>
    <property type="match status" value="1"/>
</dbReference>
<dbReference type="InterPro" id="IPR006015">
    <property type="entry name" value="Universal_stress_UspA"/>
</dbReference>
<keyword evidence="2" id="KW-0963">Cytoplasm</keyword>
<dbReference type="InterPro" id="IPR006016">
    <property type="entry name" value="UspA"/>
</dbReference>
<dbReference type="PANTHER" id="PTHR46268">
    <property type="entry name" value="STRESS RESPONSE PROTEIN NHAX"/>
    <property type="match status" value="1"/>
</dbReference>
<dbReference type="PIRSF" id="PIRSF006276">
    <property type="entry name" value="UspA"/>
    <property type="match status" value="1"/>
</dbReference>
<evidence type="ECO:0000313" key="5">
    <source>
        <dbReference type="Proteomes" id="UP001163981"/>
    </source>
</evidence>